<dbReference type="GO" id="GO:0007635">
    <property type="term" value="P:chemosensory behavior"/>
    <property type="evidence" value="ECO:0007669"/>
    <property type="project" value="TreeGrafter"/>
</dbReference>
<keyword evidence="6 8" id="KW-0675">Receptor</keyword>
<evidence type="ECO:0000313" key="10">
    <source>
        <dbReference type="Proteomes" id="UP001152888"/>
    </source>
</evidence>
<dbReference type="PANTHER" id="PTHR21143:SF104">
    <property type="entry name" value="GUSTATORY RECEPTOR 8A-RELATED"/>
    <property type="match status" value="1"/>
</dbReference>
<dbReference type="GO" id="GO:0030425">
    <property type="term" value="C:dendrite"/>
    <property type="evidence" value="ECO:0007669"/>
    <property type="project" value="TreeGrafter"/>
</dbReference>
<sequence length="327" mass="38260">MTYQVPFTLTKFEKTLFCIDIVVVNVMLFILTLECITKRDKWEWFLNSLSDLDEEAELKIDFSLRWKYLLFMSIGHMLYFGEIGCWIYVYSTPFGKYVTYFETVTFFAFGNWVEYSCLVNTLFICNTSLVLKKQFAELNRKFQRYIQSNISEVNLEGKIIRSIRNINKHYTDLAEICDCFNDLFGLKITMVLWQAVLLILRQVCGLFMMHEINVAWTWPAFYLVIFAFTKCVCQVLSMVLCLNSTTMEAIDILKTSQLVEETLRHRSKIAEELKILVRVLEVFKPQFTACGFLVIKKSTLIRLLDVVATNVVVVVEFRSTLAQKEQS</sequence>
<evidence type="ECO:0000256" key="8">
    <source>
        <dbReference type="RuleBase" id="RU363108"/>
    </source>
</evidence>
<keyword evidence="4 8" id="KW-1133">Transmembrane helix</keyword>
<name>A0A9P0KIG9_ACAOB</name>
<comment type="caution">
    <text evidence="8">Lacks conserved residue(s) required for the propagation of feature annotation.</text>
</comment>
<reference evidence="9" key="1">
    <citation type="submission" date="2022-03" db="EMBL/GenBank/DDBJ databases">
        <authorList>
            <person name="Sayadi A."/>
        </authorList>
    </citation>
    <scope>NUCLEOTIDE SEQUENCE</scope>
</reference>
<keyword evidence="10" id="KW-1185">Reference proteome</keyword>
<evidence type="ECO:0000256" key="3">
    <source>
        <dbReference type="ARBA" id="ARBA00022692"/>
    </source>
</evidence>
<keyword evidence="3 8" id="KW-0812">Transmembrane</keyword>
<organism evidence="9 10">
    <name type="scientific">Acanthoscelides obtectus</name>
    <name type="common">Bean weevil</name>
    <name type="synonym">Bruchus obtectus</name>
    <dbReference type="NCBI Taxonomy" id="200917"/>
    <lineage>
        <taxon>Eukaryota</taxon>
        <taxon>Metazoa</taxon>
        <taxon>Ecdysozoa</taxon>
        <taxon>Arthropoda</taxon>
        <taxon>Hexapoda</taxon>
        <taxon>Insecta</taxon>
        <taxon>Pterygota</taxon>
        <taxon>Neoptera</taxon>
        <taxon>Endopterygota</taxon>
        <taxon>Coleoptera</taxon>
        <taxon>Polyphaga</taxon>
        <taxon>Cucujiformia</taxon>
        <taxon>Chrysomeloidea</taxon>
        <taxon>Chrysomelidae</taxon>
        <taxon>Bruchinae</taxon>
        <taxon>Bruchini</taxon>
        <taxon>Acanthoscelides</taxon>
    </lineage>
</organism>
<evidence type="ECO:0000256" key="5">
    <source>
        <dbReference type="ARBA" id="ARBA00023136"/>
    </source>
</evidence>
<evidence type="ECO:0000256" key="6">
    <source>
        <dbReference type="ARBA" id="ARBA00023170"/>
    </source>
</evidence>
<comment type="subcellular location">
    <subcellularLocation>
        <location evidence="1 8">Cell membrane</location>
        <topology evidence="1 8">Multi-pass membrane protein</topology>
    </subcellularLocation>
</comment>
<evidence type="ECO:0000313" key="9">
    <source>
        <dbReference type="EMBL" id="CAH1973390.1"/>
    </source>
</evidence>
<feature type="transmembrane region" description="Helical" evidence="8">
    <location>
        <begin position="12"/>
        <end position="33"/>
    </location>
</feature>
<dbReference type="PANTHER" id="PTHR21143">
    <property type="entry name" value="INVERTEBRATE GUSTATORY RECEPTOR"/>
    <property type="match status" value="1"/>
</dbReference>
<keyword evidence="7 8" id="KW-0807">Transducer</keyword>
<proteinExistence type="inferred from homology"/>
<dbReference type="Proteomes" id="UP001152888">
    <property type="component" value="Unassembled WGS sequence"/>
</dbReference>
<feature type="transmembrane region" description="Helical" evidence="8">
    <location>
        <begin position="191"/>
        <end position="209"/>
    </location>
</feature>
<evidence type="ECO:0000256" key="1">
    <source>
        <dbReference type="ARBA" id="ARBA00004651"/>
    </source>
</evidence>
<gene>
    <name evidence="9" type="ORF">ACAOBT_LOCUS10521</name>
</gene>
<feature type="transmembrane region" description="Helical" evidence="8">
    <location>
        <begin position="68"/>
        <end position="89"/>
    </location>
</feature>
<evidence type="ECO:0000256" key="4">
    <source>
        <dbReference type="ARBA" id="ARBA00022989"/>
    </source>
</evidence>
<feature type="transmembrane region" description="Helical" evidence="8">
    <location>
        <begin position="109"/>
        <end position="131"/>
    </location>
</feature>
<dbReference type="GO" id="GO:0005886">
    <property type="term" value="C:plasma membrane"/>
    <property type="evidence" value="ECO:0007669"/>
    <property type="project" value="UniProtKB-SubCell"/>
</dbReference>
<dbReference type="OrthoDB" id="5795306at2759"/>
<evidence type="ECO:0000256" key="2">
    <source>
        <dbReference type="ARBA" id="ARBA00022475"/>
    </source>
</evidence>
<dbReference type="InterPro" id="IPR013604">
    <property type="entry name" value="7TM_chemorcpt"/>
</dbReference>
<feature type="transmembrane region" description="Helical" evidence="8">
    <location>
        <begin position="221"/>
        <end position="242"/>
    </location>
</feature>
<protein>
    <recommendedName>
        <fullName evidence="8">Gustatory receptor</fullName>
    </recommendedName>
</protein>
<accession>A0A9P0KIG9</accession>
<dbReference type="GO" id="GO:0050909">
    <property type="term" value="P:sensory perception of taste"/>
    <property type="evidence" value="ECO:0007669"/>
    <property type="project" value="InterPro"/>
</dbReference>
<keyword evidence="2 8" id="KW-1003">Cell membrane</keyword>
<dbReference type="AlphaFoldDB" id="A0A9P0KIG9"/>
<comment type="caution">
    <text evidence="9">The sequence shown here is derived from an EMBL/GenBank/DDBJ whole genome shotgun (WGS) entry which is preliminary data.</text>
</comment>
<comment type="similarity">
    <text evidence="8">Belongs to the insect chemoreceptor superfamily. Gustatory receptor (GR) family.</text>
</comment>
<keyword evidence="5 8" id="KW-0472">Membrane</keyword>
<comment type="function">
    <text evidence="8">Gustatory receptor which mediates acceptance or avoidance behavior, depending on its substrates.</text>
</comment>
<dbReference type="GO" id="GO:0007165">
    <property type="term" value="P:signal transduction"/>
    <property type="evidence" value="ECO:0007669"/>
    <property type="project" value="UniProtKB-KW"/>
</dbReference>
<dbReference type="EMBL" id="CAKOFQ010006808">
    <property type="protein sequence ID" value="CAH1973390.1"/>
    <property type="molecule type" value="Genomic_DNA"/>
</dbReference>
<dbReference type="GO" id="GO:0030424">
    <property type="term" value="C:axon"/>
    <property type="evidence" value="ECO:0007669"/>
    <property type="project" value="TreeGrafter"/>
</dbReference>
<dbReference type="GO" id="GO:0043025">
    <property type="term" value="C:neuronal cell body"/>
    <property type="evidence" value="ECO:0007669"/>
    <property type="project" value="TreeGrafter"/>
</dbReference>
<dbReference type="Pfam" id="PF08395">
    <property type="entry name" value="7tm_7"/>
    <property type="match status" value="1"/>
</dbReference>
<evidence type="ECO:0000256" key="7">
    <source>
        <dbReference type="ARBA" id="ARBA00023224"/>
    </source>
</evidence>
<dbReference type="GO" id="GO:0008049">
    <property type="term" value="P:male courtship behavior"/>
    <property type="evidence" value="ECO:0007669"/>
    <property type="project" value="TreeGrafter"/>
</dbReference>